<dbReference type="AlphaFoldDB" id="A0A7S3NGB5"/>
<dbReference type="EMBL" id="HBIJ01009335">
    <property type="protein sequence ID" value="CAE0365812.1"/>
    <property type="molecule type" value="Transcribed_RNA"/>
</dbReference>
<dbReference type="GO" id="GO:0015629">
    <property type="term" value="C:actin cytoskeleton"/>
    <property type="evidence" value="ECO:0007669"/>
    <property type="project" value="TreeGrafter"/>
</dbReference>
<dbReference type="InterPro" id="IPR036872">
    <property type="entry name" value="CH_dom_sf"/>
</dbReference>
<dbReference type="InterPro" id="IPR036249">
    <property type="entry name" value="Thioredoxin-like_sf"/>
</dbReference>
<dbReference type="GO" id="GO:0051015">
    <property type="term" value="F:actin filament binding"/>
    <property type="evidence" value="ECO:0007669"/>
    <property type="project" value="TreeGrafter"/>
</dbReference>
<reference evidence="3" key="1">
    <citation type="submission" date="2021-01" db="EMBL/GenBank/DDBJ databases">
        <authorList>
            <person name="Corre E."/>
            <person name="Pelletier E."/>
            <person name="Niang G."/>
            <person name="Scheremetjew M."/>
            <person name="Finn R."/>
            <person name="Kale V."/>
            <person name="Holt S."/>
            <person name="Cochrane G."/>
            <person name="Meng A."/>
            <person name="Brown T."/>
            <person name="Cohen L."/>
        </authorList>
    </citation>
    <scope>NUCLEOTIDE SEQUENCE</scope>
    <source>
        <strain evidence="3">CCMP1510</strain>
    </source>
</reference>
<evidence type="ECO:0000313" key="3">
    <source>
        <dbReference type="EMBL" id="CAE0365812.1"/>
    </source>
</evidence>
<evidence type="ECO:0000256" key="1">
    <source>
        <dbReference type="SAM" id="MobiDB-lite"/>
    </source>
</evidence>
<dbReference type="PANTHER" id="PTHR47385:SF25">
    <property type="entry name" value="CALPONIN"/>
    <property type="match status" value="1"/>
</dbReference>
<dbReference type="Pfam" id="PF00307">
    <property type="entry name" value="CH"/>
    <property type="match status" value="1"/>
</dbReference>
<feature type="domain" description="Calponin-homology (CH)" evidence="2">
    <location>
        <begin position="582"/>
        <end position="686"/>
    </location>
</feature>
<accession>A0A7S3NGB5</accession>
<dbReference type="PANTHER" id="PTHR47385">
    <property type="entry name" value="CALPONIN"/>
    <property type="match status" value="1"/>
</dbReference>
<sequence length="881" mass="100844">MTEERCSATVNPESGKKRHCQYMANKLEENGIESPRTPGRYKFRCTVCNLLSKDYCFMRCKYCQEWVNTNNKKGHRCVDQQAPVVLVSPTVSSSSNTNAHLLPQVLQPSATPPPLDFTNMSIDNPLPQVTFDDDDQQILDMLTDENVFGDDDAVAIIDDAFENTTVVMPPQERQQCDDDNMLISPWLVRDRFFWKDLGVRLELCFQLNKEIKADLLNALRPYYDYVRVEMPRFDWIVHEFYHCPLQEIAVDENDLLTLSFLPFNPNEIFFRQILDLKVEEITGTAHFVLTSGQNHTLIKHLQAKVNITFYRHLEAEDQQRLLAVVANITGQMAAYYRNNSSSSSNDFSASSSKKRRHSDTTYNDSSNTSYFAACLRNERALVKLVRTFIASAQPSHEILLRLEDMATEASCFYLLHVLVDMRIGSIVRSTIGVCTNDHVSDTVLDFLGCDYSAAKAWAVHRIQSAYRDSATKTASSPEIKDRRRRSTEPAATIAAKVDSMTINEQVLSTTIIPARSRHQVPRRRLTVANPSLHRVLSVEGKDRHMNNVKLAICRQHSQRKSFLGESTSVELSAIDLNQKYGPYAERRVREWIEKITGRQFTRPFMQELSDGKMLCDLVQKIKRDIFDDVVAPLENPQARIDTFLFVLQDRFGFGPEFLFDPQVDLHNESNSAAVVHCIYELALRTKQLRSDLPELEEVSINNKILPVVVVDDDDDQPQRRAQSWPKRFMKELFTTSKKSSEEKVLPPTRRLKLQNTNISVISVKSDEEEPEPEYLTVWTISNHCYMADEKKLCSILSAKGKRFELVYVDVTPERKLFLDTICSNPQLPVLTAGADYIGSCKDIVRLEAKKKLDERICLAPFGKGYWLMSHPDWQIIENSTT</sequence>
<dbReference type="CDD" id="cd00014">
    <property type="entry name" value="CH_SF"/>
    <property type="match status" value="1"/>
</dbReference>
<feature type="region of interest" description="Disordered" evidence="1">
    <location>
        <begin position="470"/>
        <end position="490"/>
    </location>
</feature>
<proteinExistence type="predicted"/>
<dbReference type="InterPro" id="IPR050606">
    <property type="entry name" value="Calponin-like"/>
</dbReference>
<gene>
    <name evidence="3" type="ORF">ALAG00032_LOCUS6556</name>
</gene>
<dbReference type="InterPro" id="IPR001715">
    <property type="entry name" value="CH_dom"/>
</dbReference>
<dbReference type="GO" id="GO:0007015">
    <property type="term" value="P:actin filament organization"/>
    <property type="evidence" value="ECO:0007669"/>
    <property type="project" value="TreeGrafter"/>
</dbReference>
<feature type="region of interest" description="Disordered" evidence="1">
    <location>
        <begin position="339"/>
        <end position="364"/>
    </location>
</feature>
<organism evidence="3">
    <name type="scientific">Aureoumbra lagunensis</name>
    <dbReference type="NCBI Taxonomy" id="44058"/>
    <lineage>
        <taxon>Eukaryota</taxon>
        <taxon>Sar</taxon>
        <taxon>Stramenopiles</taxon>
        <taxon>Ochrophyta</taxon>
        <taxon>Pelagophyceae</taxon>
        <taxon>Pelagomonadales</taxon>
        <taxon>Aureoumbra</taxon>
    </lineage>
</organism>
<feature type="compositionally biased region" description="Low complexity" evidence="1">
    <location>
        <begin position="339"/>
        <end position="351"/>
    </location>
</feature>
<protein>
    <recommendedName>
        <fullName evidence="2">Calponin-homology (CH) domain-containing protein</fullName>
    </recommendedName>
</protein>
<dbReference type="PROSITE" id="PS50021">
    <property type="entry name" value="CH"/>
    <property type="match status" value="1"/>
</dbReference>
<dbReference type="Gene3D" id="1.10.418.10">
    <property type="entry name" value="Calponin-like domain"/>
    <property type="match status" value="1"/>
</dbReference>
<dbReference type="SUPFAM" id="SSF47576">
    <property type="entry name" value="Calponin-homology domain, CH-domain"/>
    <property type="match status" value="1"/>
</dbReference>
<dbReference type="SUPFAM" id="SSF52833">
    <property type="entry name" value="Thioredoxin-like"/>
    <property type="match status" value="1"/>
</dbReference>
<evidence type="ECO:0000259" key="2">
    <source>
        <dbReference type="PROSITE" id="PS50021"/>
    </source>
</evidence>
<name>A0A7S3NGB5_9STRA</name>